<gene>
    <name evidence="2" type="ORF">VSS16_35620</name>
</gene>
<organism evidence="2 3">
    <name type="scientific">Streptomyces broussonetiae</name>
    <dbReference type="NCBI Taxonomy" id="2686304"/>
    <lineage>
        <taxon>Bacteria</taxon>
        <taxon>Bacillati</taxon>
        <taxon>Actinomycetota</taxon>
        <taxon>Actinomycetes</taxon>
        <taxon>Kitasatosporales</taxon>
        <taxon>Streptomycetaceae</taxon>
        <taxon>Streptomyces</taxon>
    </lineage>
</organism>
<dbReference type="PANTHER" id="PTHR36221:SF1">
    <property type="entry name" value="DUF742 DOMAIN-CONTAINING PROTEIN"/>
    <property type="match status" value="1"/>
</dbReference>
<proteinExistence type="predicted"/>
<accession>A0ABV5EMA7</accession>
<name>A0ABV5EMA7_9ACTN</name>
<dbReference type="RefSeq" id="WP_376736403.1">
    <property type="nucleotide sequence ID" value="NZ_JAYMRP010000065.1"/>
</dbReference>
<dbReference type="Proteomes" id="UP001585080">
    <property type="component" value="Unassembled WGS sequence"/>
</dbReference>
<dbReference type="InterPro" id="IPR007995">
    <property type="entry name" value="DUF742"/>
</dbReference>
<dbReference type="PANTHER" id="PTHR36221">
    <property type="entry name" value="DUF742 DOMAIN-CONTAINING PROTEIN"/>
    <property type="match status" value="1"/>
</dbReference>
<evidence type="ECO:0000313" key="3">
    <source>
        <dbReference type="Proteomes" id="UP001585080"/>
    </source>
</evidence>
<evidence type="ECO:0000256" key="1">
    <source>
        <dbReference type="SAM" id="MobiDB-lite"/>
    </source>
</evidence>
<reference evidence="2 3" key="1">
    <citation type="submission" date="2024-01" db="EMBL/GenBank/DDBJ databases">
        <title>Genome mining of biosynthetic gene clusters to explore secondary metabolites of Streptomyces sp.</title>
        <authorList>
            <person name="Baig A."/>
            <person name="Ajitkumar Shintre N."/>
            <person name="Kumar H."/>
            <person name="Anbarasu A."/>
            <person name="Ramaiah S."/>
        </authorList>
    </citation>
    <scope>NUCLEOTIDE SEQUENCE [LARGE SCALE GENOMIC DNA]</scope>
    <source>
        <strain evidence="2 3">A57</strain>
    </source>
</reference>
<sequence>MRVRPYAVTGGRTQSRHSATLALDTQLEPGDRPPPEHLAPEAHQIVRLCLTRRRTVAELSGRTCQPVPVVQVLVSDLLDTCALRVAPSTFSRSPDVLRDVAAAMRRKWPDARSAC</sequence>
<protein>
    <submittedName>
        <fullName evidence="2">DUF742 domain-containing protein</fullName>
    </submittedName>
</protein>
<dbReference type="Pfam" id="PF05331">
    <property type="entry name" value="DUF742"/>
    <property type="match status" value="1"/>
</dbReference>
<evidence type="ECO:0000313" key="2">
    <source>
        <dbReference type="EMBL" id="MFB8777975.1"/>
    </source>
</evidence>
<dbReference type="EMBL" id="JAYMRP010000065">
    <property type="protein sequence ID" value="MFB8777975.1"/>
    <property type="molecule type" value="Genomic_DNA"/>
</dbReference>
<feature type="region of interest" description="Disordered" evidence="1">
    <location>
        <begin position="1"/>
        <end position="20"/>
    </location>
</feature>
<keyword evidence="3" id="KW-1185">Reference proteome</keyword>
<comment type="caution">
    <text evidence="2">The sequence shown here is derived from an EMBL/GenBank/DDBJ whole genome shotgun (WGS) entry which is preliminary data.</text>
</comment>